<proteinExistence type="predicted"/>
<dbReference type="Gene3D" id="3.40.50.360">
    <property type="match status" value="1"/>
</dbReference>
<feature type="chain" id="PRO_5012839409" evidence="1">
    <location>
        <begin position="23"/>
        <end position="213"/>
    </location>
</feature>
<dbReference type="GO" id="GO:0010181">
    <property type="term" value="F:FMN binding"/>
    <property type="evidence" value="ECO:0007669"/>
    <property type="project" value="InterPro"/>
</dbReference>
<evidence type="ECO:0000259" key="2">
    <source>
        <dbReference type="Pfam" id="PF12682"/>
    </source>
</evidence>
<dbReference type="InterPro" id="IPR006311">
    <property type="entry name" value="TAT_signal"/>
</dbReference>
<evidence type="ECO:0000256" key="1">
    <source>
        <dbReference type="SAM" id="SignalP"/>
    </source>
</evidence>
<dbReference type="SUPFAM" id="SSF52218">
    <property type="entry name" value="Flavoproteins"/>
    <property type="match status" value="1"/>
</dbReference>
<name>A0A1M7R322_9ACTN</name>
<dbReference type="Pfam" id="PF12682">
    <property type="entry name" value="Flavodoxin_4"/>
    <property type="match status" value="1"/>
</dbReference>
<accession>A0A1M7R322</accession>
<organism evidence="3 4">
    <name type="scientific">Cryptosporangium aurantiacum</name>
    <dbReference type="NCBI Taxonomy" id="134849"/>
    <lineage>
        <taxon>Bacteria</taxon>
        <taxon>Bacillati</taxon>
        <taxon>Actinomycetota</taxon>
        <taxon>Actinomycetes</taxon>
        <taxon>Cryptosporangiales</taxon>
        <taxon>Cryptosporangiaceae</taxon>
        <taxon>Cryptosporangium</taxon>
    </lineage>
</organism>
<feature type="domain" description="Flavodoxin-like" evidence="2">
    <location>
        <begin position="64"/>
        <end position="196"/>
    </location>
</feature>
<dbReference type="PROSITE" id="PS51257">
    <property type="entry name" value="PROKAR_LIPOPROTEIN"/>
    <property type="match status" value="1"/>
</dbReference>
<keyword evidence="1" id="KW-0732">Signal</keyword>
<evidence type="ECO:0000313" key="4">
    <source>
        <dbReference type="Proteomes" id="UP000184440"/>
    </source>
</evidence>
<dbReference type="PANTHER" id="PTHR39201">
    <property type="entry name" value="EXPORTED PROTEIN-RELATED"/>
    <property type="match status" value="1"/>
</dbReference>
<sequence length="213" mass="22535">MITRRAVLLGAAALVSACTASGSDREAPRASSSGSAAASGPVLVAYFSRAGENYYYGGRRNLTVGNTQVVADLISGFVDCDVHRIEAEDPYPSAYDPTVARNVREQNADARPAIANPLTSIEKYRTVLLGSPIWNIRAPMIMTTFTEGLDFTGKTVHPFTTHAMSGLGNTERDYAASCRGATLGEGLAVQGEKAAEGGPDIEAWLRRIALLPG</sequence>
<dbReference type="PANTHER" id="PTHR39201:SF1">
    <property type="entry name" value="FLAVODOXIN-LIKE DOMAIN-CONTAINING PROTEIN"/>
    <property type="match status" value="1"/>
</dbReference>
<dbReference type="EMBL" id="FRCS01000006">
    <property type="protein sequence ID" value="SHN39101.1"/>
    <property type="molecule type" value="Genomic_DNA"/>
</dbReference>
<dbReference type="Proteomes" id="UP000184440">
    <property type="component" value="Unassembled WGS sequence"/>
</dbReference>
<gene>
    <name evidence="3" type="ORF">SAMN05443668_106196</name>
</gene>
<protein>
    <submittedName>
        <fullName evidence="3">Flavodoxin</fullName>
    </submittedName>
</protein>
<reference evidence="3 4" key="1">
    <citation type="submission" date="2016-11" db="EMBL/GenBank/DDBJ databases">
        <authorList>
            <person name="Jaros S."/>
            <person name="Januszkiewicz K."/>
            <person name="Wedrychowicz H."/>
        </authorList>
    </citation>
    <scope>NUCLEOTIDE SEQUENCE [LARGE SCALE GENOMIC DNA]</scope>
    <source>
        <strain evidence="3 4">DSM 46144</strain>
    </source>
</reference>
<keyword evidence="4" id="KW-1185">Reference proteome</keyword>
<dbReference type="InterPro" id="IPR029039">
    <property type="entry name" value="Flavoprotein-like_sf"/>
</dbReference>
<dbReference type="InterPro" id="IPR008254">
    <property type="entry name" value="Flavodoxin/NO_synth"/>
</dbReference>
<dbReference type="PROSITE" id="PS51318">
    <property type="entry name" value="TAT"/>
    <property type="match status" value="1"/>
</dbReference>
<dbReference type="STRING" id="134849.SAMN05443668_106196"/>
<feature type="signal peptide" evidence="1">
    <location>
        <begin position="1"/>
        <end position="22"/>
    </location>
</feature>
<dbReference type="AlphaFoldDB" id="A0A1M7R322"/>
<evidence type="ECO:0000313" key="3">
    <source>
        <dbReference type="EMBL" id="SHN39101.1"/>
    </source>
</evidence>